<dbReference type="SUPFAM" id="SSF57716">
    <property type="entry name" value="Glucocorticoid receptor-like (DNA-binding domain)"/>
    <property type="match status" value="1"/>
</dbReference>
<dbReference type="PROSITE" id="PS01242">
    <property type="entry name" value="ZF_FPG_1"/>
    <property type="match status" value="1"/>
</dbReference>
<comment type="caution">
    <text evidence="3">The sequence shown here is derived from an EMBL/GenBank/DDBJ whole genome shotgun (WGS) entry which is preliminary data.</text>
</comment>
<evidence type="ECO:0000259" key="2">
    <source>
        <dbReference type="PROSITE" id="PS51066"/>
    </source>
</evidence>
<keyword evidence="1" id="KW-0479">Metal-binding</keyword>
<proteinExistence type="predicted"/>
<keyword evidence="4" id="KW-1185">Reference proteome</keyword>
<keyword evidence="1" id="KW-0862">Zinc</keyword>
<sequence length="49" mass="5659">RPPVRVQERLYVYGRARRPCLRCGTPIRLADQDDRPTYWCPGCQSGPTP</sequence>
<name>A0ABS2IB22_9ACTN</name>
<evidence type="ECO:0000313" key="3">
    <source>
        <dbReference type="EMBL" id="MBM7058998.1"/>
    </source>
</evidence>
<dbReference type="PROSITE" id="PS51066">
    <property type="entry name" value="ZF_FPG_2"/>
    <property type="match status" value="1"/>
</dbReference>
<dbReference type="Proteomes" id="UP000712045">
    <property type="component" value="Unassembled WGS sequence"/>
</dbReference>
<reference evidence="3 4" key="1">
    <citation type="submission" date="2021-02" db="EMBL/GenBank/DDBJ databases">
        <title>Genome Streptomyces sp. RHZ10.</title>
        <authorList>
            <person name="Besaury L."/>
        </authorList>
    </citation>
    <scope>NUCLEOTIDE SEQUENCE [LARGE SCALE GENOMIC DNA]</scope>
    <source>
        <strain evidence="3 4">RHZ10</strain>
    </source>
</reference>
<dbReference type="Gene3D" id="1.10.8.50">
    <property type="match status" value="1"/>
</dbReference>
<gene>
    <name evidence="3" type="ORF">JS521_35780</name>
</gene>
<dbReference type="RefSeq" id="WP_275564252.1">
    <property type="nucleotide sequence ID" value="NZ_JAFEUF010000509.1"/>
</dbReference>
<accession>A0ABS2IB22</accession>
<dbReference type="InterPro" id="IPR010663">
    <property type="entry name" value="Znf_FPG/IleRS"/>
</dbReference>
<feature type="domain" description="FPG-type" evidence="2">
    <location>
        <begin position="11"/>
        <end position="45"/>
    </location>
</feature>
<dbReference type="Pfam" id="PF06827">
    <property type="entry name" value="zf-FPG_IleRS"/>
    <property type="match status" value="1"/>
</dbReference>
<organism evidence="3 4">
    <name type="scientific">Streptomyces durocortorensis</name>
    <dbReference type="NCBI Taxonomy" id="2811104"/>
    <lineage>
        <taxon>Bacteria</taxon>
        <taxon>Bacillati</taxon>
        <taxon>Actinomycetota</taxon>
        <taxon>Actinomycetes</taxon>
        <taxon>Kitasatosporales</taxon>
        <taxon>Streptomycetaceae</taxon>
        <taxon>Streptomyces</taxon>
    </lineage>
</organism>
<protein>
    <submittedName>
        <fullName evidence="3">DNA glycosylase</fullName>
    </submittedName>
</protein>
<evidence type="ECO:0000313" key="4">
    <source>
        <dbReference type="Proteomes" id="UP000712045"/>
    </source>
</evidence>
<keyword evidence="1" id="KW-0863">Zinc-finger</keyword>
<feature type="non-terminal residue" evidence="3">
    <location>
        <position position="1"/>
    </location>
</feature>
<dbReference type="EMBL" id="JAFEUF010000509">
    <property type="protein sequence ID" value="MBM7058998.1"/>
    <property type="molecule type" value="Genomic_DNA"/>
</dbReference>
<evidence type="ECO:0000256" key="1">
    <source>
        <dbReference type="PROSITE-ProRule" id="PRU00391"/>
    </source>
</evidence>
<dbReference type="InterPro" id="IPR015887">
    <property type="entry name" value="DNA_glyclase_Znf_dom_DNA_BS"/>
</dbReference>
<dbReference type="InterPro" id="IPR000214">
    <property type="entry name" value="Znf_DNA_glyclase/AP_lyase"/>
</dbReference>